<keyword evidence="2" id="KW-1185">Reference proteome</keyword>
<evidence type="ECO:0000313" key="1">
    <source>
        <dbReference type="EMBL" id="PRQ38022.1"/>
    </source>
</evidence>
<dbReference type="AlphaFoldDB" id="A0A2P6QV10"/>
<dbReference type="Proteomes" id="UP000238479">
    <property type="component" value="Chromosome 4"/>
</dbReference>
<protein>
    <recommendedName>
        <fullName evidence="3">Transposase, Ptta/En/Spm, plant</fullName>
    </recommendedName>
</protein>
<organism evidence="1 2">
    <name type="scientific">Rosa chinensis</name>
    <name type="common">China rose</name>
    <dbReference type="NCBI Taxonomy" id="74649"/>
    <lineage>
        <taxon>Eukaryota</taxon>
        <taxon>Viridiplantae</taxon>
        <taxon>Streptophyta</taxon>
        <taxon>Embryophyta</taxon>
        <taxon>Tracheophyta</taxon>
        <taxon>Spermatophyta</taxon>
        <taxon>Magnoliopsida</taxon>
        <taxon>eudicotyledons</taxon>
        <taxon>Gunneridae</taxon>
        <taxon>Pentapetalae</taxon>
        <taxon>rosids</taxon>
        <taxon>fabids</taxon>
        <taxon>Rosales</taxon>
        <taxon>Rosaceae</taxon>
        <taxon>Rosoideae</taxon>
        <taxon>Rosoideae incertae sedis</taxon>
        <taxon>Rosa</taxon>
    </lineage>
</organism>
<proteinExistence type="predicted"/>
<sequence>MQSYIGVPIWRPTWKQVPRDRKNKIWQCVEMAFEEPLEARKLVLASASQKWREFKSKLTTHYIIPFNTSTVLLLQYRRHSEQRIKTLN</sequence>
<accession>A0A2P6QV10</accession>
<evidence type="ECO:0000313" key="2">
    <source>
        <dbReference type="Proteomes" id="UP000238479"/>
    </source>
</evidence>
<comment type="caution">
    <text evidence="1">The sequence shown here is derived from an EMBL/GenBank/DDBJ whole genome shotgun (WGS) entry which is preliminary data.</text>
</comment>
<gene>
    <name evidence="1" type="ORF">RchiOBHm_Chr4g0409161</name>
</gene>
<reference evidence="1 2" key="1">
    <citation type="journal article" date="2018" name="Nat. Genet.">
        <title>The Rosa genome provides new insights in the design of modern roses.</title>
        <authorList>
            <person name="Bendahmane M."/>
        </authorList>
    </citation>
    <scope>NUCLEOTIDE SEQUENCE [LARGE SCALE GENOMIC DNA]</scope>
    <source>
        <strain evidence="2">cv. Old Blush</strain>
    </source>
</reference>
<dbReference type="EMBL" id="PDCK01000042">
    <property type="protein sequence ID" value="PRQ38022.1"/>
    <property type="molecule type" value="Genomic_DNA"/>
</dbReference>
<name>A0A2P6QV10_ROSCH</name>
<dbReference type="Gramene" id="PRQ38022">
    <property type="protein sequence ID" value="PRQ38022"/>
    <property type="gene ID" value="RchiOBHm_Chr4g0409161"/>
</dbReference>
<evidence type="ECO:0008006" key="3">
    <source>
        <dbReference type="Google" id="ProtNLM"/>
    </source>
</evidence>